<proteinExistence type="inferred from homology"/>
<keyword evidence="3" id="KW-0732">Signal</keyword>
<sequence precursor="true">MRALAGLGAALMLTAPAGGPALADTGAATGKDTTPLAAQYTVPTATMIRIAPTVSAVETIALDPPAAPEEPAMRSLGNGIASYYGRRFHGRPTASGERFDMNGLTAAHRTLPFGSKVRVTNPRTGKSVVVRINDRGPFSGKRTIDLSRAAAEEIGLIRAGHGRVELELFEE</sequence>
<evidence type="ECO:0000256" key="1">
    <source>
        <dbReference type="ARBA" id="ARBA00023239"/>
    </source>
</evidence>
<dbReference type="EMBL" id="SDPV01000001">
    <property type="protein sequence ID" value="RXZ66463.1"/>
    <property type="molecule type" value="Genomic_DNA"/>
</dbReference>
<comment type="caution">
    <text evidence="6">The sequence shown here is derived from an EMBL/GenBank/DDBJ whole genome shotgun (WGS) entry which is preliminary data.</text>
</comment>
<evidence type="ECO:0000256" key="4">
    <source>
        <dbReference type="RuleBase" id="RU003495"/>
    </source>
</evidence>
<evidence type="ECO:0000313" key="6">
    <source>
        <dbReference type="EMBL" id="RXZ66463.1"/>
    </source>
</evidence>
<dbReference type="InterPro" id="IPR009009">
    <property type="entry name" value="RlpA-like_DPBB"/>
</dbReference>
<dbReference type="HAMAP" id="MF_02071">
    <property type="entry name" value="RlpA"/>
    <property type="match status" value="1"/>
</dbReference>
<evidence type="ECO:0000259" key="5">
    <source>
        <dbReference type="Pfam" id="PF03330"/>
    </source>
</evidence>
<name>A0A4Q2KS11_9SPHN</name>
<dbReference type="GO" id="GO:0071555">
    <property type="term" value="P:cell wall organization"/>
    <property type="evidence" value="ECO:0007669"/>
    <property type="project" value="UniProtKB-KW"/>
</dbReference>
<dbReference type="InterPro" id="IPR036908">
    <property type="entry name" value="RlpA-like_sf"/>
</dbReference>
<comment type="function">
    <text evidence="3">Lytic transglycosylase with a strong preference for naked glycan strands that lack stem peptides.</text>
</comment>
<feature type="domain" description="RlpA-like protein double-psi beta-barrel" evidence="5">
    <location>
        <begin position="78"/>
        <end position="165"/>
    </location>
</feature>
<dbReference type="InterPro" id="IPR012997">
    <property type="entry name" value="RplA"/>
</dbReference>
<feature type="signal peptide" evidence="3">
    <location>
        <begin position="1"/>
        <end position="23"/>
    </location>
</feature>
<dbReference type="SUPFAM" id="SSF50685">
    <property type="entry name" value="Barwin-like endoglucanases"/>
    <property type="match status" value="1"/>
</dbReference>
<protein>
    <recommendedName>
        <fullName evidence="3">Endolytic peptidoglycan transglycosylase RlpA</fullName>
        <ecNumber evidence="3">4.2.2.-</ecNumber>
    </recommendedName>
</protein>
<dbReference type="GO" id="GO:0000270">
    <property type="term" value="P:peptidoglycan metabolic process"/>
    <property type="evidence" value="ECO:0007669"/>
    <property type="project" value="UniProtKB-UniRule"/>
</dbReference>
<dbReference type="Gene3D" id="2.40.40.10">
    <property type="entry name" value="RlpA-like domain"/>
    <property type="match status" value="1"/>
</dbReference>
<reference evidence="6 7" key="1">
    <citation type="submission" date="2019-01" db="EMBL/GenBank/DDBJ databases">
        <title>Altererythrobacter rhizovicinus sp. nov., isolated from the rhizosphere soil of Haloxylon ammodendron.</title>
        <authorList>
            <person name="Li H.-P."/>
            <person name="Gou J.-Y."/>
            <person name="Yao D."/>
            <person name="Han Q.-Q."/>
            <person name="Shao K.-Z."/>
            <person name="Zhao Q."/>
            <person name="Zhang J.-L."/>
        </authorList>
    </citation>
    <scope>NUCLEOTIDE SEQUENCE [LARGE SCALE GENOMIC DNA]</scope>
    <source>
        <strain evidence="6 7">AY-3R</strain>
    </source>
</reference>
<evidence type="ECO:0000313" key="7">
    <source>
        <dbReference type="Proteomes" id="UP000293623"/>
    </source>
</evidence>
<dbReference type="GO" id="GO:0008932">
    <property type="term" value="F:lytic endotransglycosylase activity"/>
    <property type="evidence" value="ECO:0007669"/>
    <property type="project" value="UniProtKB-UniRule"/>
</dbReference>
<dbReference type="OrthoDB" id="9779128at2"/>
<evidence type="ECO:0000256" key="2">
    <source>
        <dbReference type="ARBA" id="ARBA00023316"/>
    </source>
</evidence>
<dbReference type="InterPro" id="IPR034718">
    <property type="entry name" value="RlpA"/>
</dbReference>
<dbReference type="Pfam" id="PF03330">
    <property type="entry name" value="DPBB_1"/>
    <property type="match status" value="1"/>
</dbReference>
<evidence type="ECO:0000256" key="3">
    <source>
        <dbReference type="HAMAP-Rule" id="MF_02071"/>
    </source>
</evidence>
<dbReference type="AlphaFoldDB" id="A0A4Q2KS11"/>
<accession>A0A4Q2KS11</accession>
<dbReference type="NCBIfam" id="TIGR00413">
    <property type="entry name" value="rlpA"/>
    <property type="match status" value="1"/>
</dbReference>
<comment type="similarity">
    <text evidence="3 4">Belongs to the RlpA family.</text>
</comment>
<keyword evidence="1 3" id="KW-0456">Lyase</keyword>
<dbReference type="PANTHER" id="PTHR34183">
    <property type="entry name" value="ENDOLYTIC PEPTIDOGLYCAN TRANSGLYCOSYLASE RLPA"/>
    <property type="match status" value="1"/>
</dbReference>
<feature type="chain" id="PRO_5021057783" description="Endolytic peptidoglycan transglycosylase RlpA" evidence="3">
    <location>
        <begin position="24"/>
        <end position="171"/>
    </location>
</feature>
<keyword evidence="2 3" id="KW-0961">Cell wall biogenesis/degradation</keyword>
<dbReference type="EC" id="4.2.2.-" evidence="3"/>
<dbReference type="PANTHER" id="PTHR34183:SF8">
    <property type="entry name" value="ENDOLYTIC PEPTIDOGLYCAN TRANSGLYCOSYLASE RLPA-RELATED"/>
    <property type="match status" value="1"/>
</dbReference>
<gene>
    <name evidence="3" type="primary">rlpA</name>
    <name evidence="6" type="ORF">ETX26_07215</name>
</gene>
<dbReference type="Proteomes" id="UP000293623">
    <property type="component" value="Unassembled WGS sequence"/>
</dbReference>
<dbReference type="CDD" id="cd22268">
    <property type="entry name" value="DPBB_RlpA-like"/>
    <property type="match status" value="1"/>
</dbReference>
<keyword evidence="7" id="KW-1185">Reference proteome</keyword>
<organism evidence="6 7">
    <name type="scientific">Pelagerythrobacter rhizovicinus</name>
    <dbReference type="NCBI Taxonomy" id="2268576"/>
    <lineage>
        <taxon>Bacteria</taxon>
        <taxon>Pseudomonadati</taxon>
        <taxon>Pseudomonadota</taxon>
        <taxon>Alphaproteobacteria</taxon>
        <taxon>Sphingomonadales</taxon>
        <taxon>Erythrobacteraceae</taxon>
        <taxon>Pelagerythrobacter</taxon>
    </lineage>
</organism>